<evidence type="ECO:0000313" key="2">
    <source>
        <dbReference type="Proteomes" id="UP000758155"/>
    </source>
</evidence>
<keyword evidence="2" id="KW-1185">Reference proteome</keyword>
<sequence length="169" mass="19790">MPAELRNRIYIHAFGPDDILVDKLKTHYEQVLFFENPQPYTVRQSLYLTQVCRQIYSETKLLYWESRTFRFGPTSDDDSSIRNTLKVLSAEKRKAIRHIAVHKEEVKLDNVWEMLPQLRGLKTMVLWGSYFTWGTDRDLAGQLSTIRVEVRHLAGSEVEATVETVEEDK</sequence>
<organism evidence="1 2">
    <name type="scientific">Didymella heteroderae</name>
    <dbReference type="NCBI Taxonomy" id="1769908"/>
    <lineage>
        <taxon>Eukaryota</taxon>
        <taxon>Fungi</taxon>
        <taxon>Dikarya</taxon>
        <taxon>Ascomycota</taxon>
        <taxon>Pezizomycotina</taxon>
        <taxon>Dothideomycetes</taxon>
        <taxon>Pleosporomycetidae</taxon>
        <taxon>Pleosporales</taxon>
        <taxon>Pleosporineae</taxon>
        <taxon>Didymellaceae</taxon>
        <taxon>Didymella</taxon>
    </lineage>
</organism>
<name>A0A9P4WYC7_9PLEO</name>
<comment type="caution">
    <text evidence="1">The sequence shown here is derived from an EMBL/GenBank/DDBJ whole genome shotgun (WGS) entry which is preliminary data.</text>
</comment>
<evidence type="ECO:0000313" key="1">
    <source>
        <dbReference type="EMBL" id="KAF3046455.1"/>
    </source>
</evidence>
<dbReference type="Proteomes" id="UP000758155">
    <property type="component" value="Unassembled WGS sequence"/>
</dbReference>
<protein>
    <submittedName>
        <fullName evidence="1">Uncharacterized protein</fullName>
    </submittedName>
</protein>
<dbReference type="PANTHER" id="PTHR42085">
    <property type="entry name" value="F-BOX DOMAIN-CONTAINING PROTEIN"/>
    <property type="match status" value="1"/>
</dbReference>
<gene>
    <name evidence="1" type="ORF">E8E12_009586</name>
</gene>
<dbReference type="AlphaFoldDB" id="A0A9P4WYC7"/>
<dbReference type="InterPro" id="IPR038883">
    <property type="entry name" value="AN11006-like"/>
</dbReference>
<dbReference type="PANTHER" id="PTHR42085:SF1">
    <property type="entry name" value="F-BOX DOMAIN-CONTAINING PROTEIN"/>
    <property type="match status" value="1"/>
</dbReference>
<proteinExistence type="predicted"/>
<dbReference type="OrthoDB" id="3659303at2759"/>
<dbReference type="EMBL" id="SWKV01000004">
    <property type="protein sequence ID" value="KAF3046455.1"/>
    <property type="molecule type" value="Genomic_DNA"/>
</dbReference>
<accession>A0A9P4WYC7</accession>
<reference evidence="1" key="1">
    <citation type="submission" date="2019-04" db="EMBL/GenBank/DDBJ databases">
        <title>Sequencing of skin fungus with MAO and IRED activity.</title>
        <authorList>
            <person name="Marsaioli A.J."/>
            <person name="Bonatto J.M.C."/>
            <person name="Reis Junior O."/>
        </authorList>
    </citation>
    <scope>NUCLEOTIDE SEQUENCE</scope>
    <source>
        <strain evidence="1">28M1</strain>
    </source>
</reference>